<dbReference type="AlphaFoldDB" id="A0A6N8HVK8"/>
<evidence type="ECO:0000313" key="3">
    <source>
        <dbReference type="Proteomes" id="UP000469440"/>
    </source>
</evidence>
<feature type="transmembrane region" description="Helical" evidence="1">
    <location>
        <begin position="319"/>
        <end position="340"/>
    </location>
</feature>
<proteinExistence type="predicted"/>
<feature type="transmembrane region" description="Helical" evidence="1">
    <location>
        <begin position="81"/>
        <end position="105"/>
    </location>
</feature>
<feature type="transmembrane region" description="Helical" evidence="1">
    <location>
        <begin position="26"/>
        <end position="48"/>
    </location>
</feature>
<keyword evidence="1" id="KW-0472">Membrane</keyword>
<feature type="transmembrane region" description="Helical" evidence="1">
    <location>
        <begin position="232"/>
        <end position="252"/>
    </location>
</feature>
<organism evidence="2 3">
    <name type="scientific">Caproicibacter fermentans</name>
    <dbReference type="NCBI Taxonomy" id="2576756"/>
    <lineage>
        <taxon>Bacteria</taxon>
        <taxon>Bacillati</taxon>
        <taxon>Bacillota</taxon>
        <taxon>Clostridia</taxon>
        <taxon>Eubacteriales</taxon>
        <taxon>Acutalibacteraceae</taxon>
        <taxon>Caproicibacter</taxon>
    </lineage>
</organism>
<feature type="transmembrane region" description="Helical" evidence="1">
    <location>
        <begin position="352"/>
        <end position="375"/>
    </location>
</feature>
<reference evidence="2 3" key="1">
    <citation type="submission" date="2019-09" db="EMBL/GenBank/DDBJ databases">
        <title>Genome sequence of Clostridium sp. EA1.</title>
        <authorList>
            <person name="Poehlein A."/>
            <person name="Bengelsdorf F.R."/>
            <person name="Daniel R."/>
        </authorList>
    </citation>
    <scope>NUCLEOTIDE SEQUENCE [LARGE SCALE GENOMIC DNA]</scope>
    <source>
        <strain evidence="2 3">EA1</strain>
    </source>
</reference>
<evidence type="ECO:0000313" key="2">
    <source>
        <dbReference type="EMBL" id="MVB09590.1"/>
    </source>
</evidence>
<feature type="transmembrane region" description="Helical" evidence="1">
    <location>
        <begin position="296"/>
        <end position="313"/>
    </location>
</feature>
<keyword evidence="1" id="KW-0812">Transmembrane</keyword>
<dbReference type="EMBL" id="VWXL01000010">
    <property type="protein sequence ID" value="MVB09590.1"/>
    <property type="molecule type" value="Genomic_DNA"/>
</dbReference>
<dbReference type="OrthoDB" id="1860578at2"/>
<keyword evidence="3" id="KW-1185">Reference proteome</keyword>
<accession>A0A6N8HVK8</accession>
<protein>
    <recommendedName>
        <fullName evidence="4">ABC transporter permease</fullName>
    </recommendedName>
</protein>
<dbReference type="RefSeq" id="WP_066645388.1">
    <property type="nucleotide sequence ID" value="NZ_VWXL01000010.1"/>
</dbReference>
<gene>
    <name evidence="2" type="ORF">CAFE_02470</name>
</gene>
<comment type="caution">
    <text evidence="2">The sequence shown here is derived from an EMBL/GenBank/DDBJ whole genome shotgun (WGS) entry which is preliminary data.</text>
</comment>
<sequence length="619" mass="68531">MTSTTSCLNRFSQFRRTYFWSLRKNIGMAVLLALLLFLANPLILLISLPGEAAAIARNTDLTQAERTESLSRSYTNMVGGLLPAFAVAIVLLFCAILCVLLFGYLQKKRSVDLYHAMPVGREALLLGRWCAGITVLFVPVLLDFISMRMIGAAYGVSVTDGAKSPLISMLWVLLMGAAAFTFCLFMMVCAGTTLDAVLSALGVNVGYPLLILCVYTVAGMLLPGFSANIADHLTVATAFAPFAAAFVAVLRIGSAWFLLWWVALTAVLLAGSVLLYRRRRSESAEDNFAFPLPKLLVRFLLTAVGGLGFGLVLNGASDTAFFIGVLCGSLATHVIVEVIYSRGFHQMKKSFAWYGVFAVVFVAFFGALCTGLFGYDTRVPDASQVESVSIDADSYWSGSGSQTVYDESFGNRILALSPTIRQEENIKAVVGIQQELIKKYRARYPYCLKTNQGNGLTLSYRMKDGSVFKRTYRSYTDQMNLESMLKPAYDKLNGMKEFVESEDLVFYLSPENFKSIEIYNGKSSSKTFVPDAQQAAQFQNALEQDFLDGKVNRRYEMTQEPEKYLDISLDYQEKIEPGEKMRTLLGGYKGKINLNGGNYSFTDESAATWKLLKQWGWVE</sequence>
<keyword evidence="1" id="KW-1133">Transmembrane helix</keyword>
<evidence type="ECO:0008006" key="4">
    <source>
        <dbReference type="Google" id="ProtNLM"/>
    </source>
</evidence>
<name>A0A6N8HVK8_9FIRM</name>
<dbReference type="Proteomes" id="UP000469440">
    <property type="component" value="Unassembled WGS sequence"/>
</dbReference>
<feature type="transmembrane region" description="Helical" evidence="1">
    <location>
        <begin position="205"/>
        <end position="225"/>
    </location>
</feature>
<evidence type="ECO:0000256" key="1">
    <source>
        <dbReference type="SAM" id="Phobius"/>
    </source>
</evidence>
<feature type="transmembrane region" description="Helical" evidence="1">
    <location>
        <begin position="125"/>
        <end position="145"/>
    </location>
</feature>
<feature type="transmembrane region" description="Helical" evidence="1">
    <location>
        <begin position="258"/>
        <end position="276"/>
    </location>
</feature>
<feature type="transmembrane region" description="Helical" evidence="1">
    <location>
        <begin position="166"/>
        <end position="193"/>
    </location>
</feature>